<dbReference type="OrthoDB" id="9797598at2"/>
<keyword evidence="2" id="KW-1185">Reference proteome</keyword>
<dbReference type="Proteomes" id="UP000175691">
    <property type="component" value="Unassembled WGS sequence"/>
</dbReference>
<reference evidence="1 2" key="1">
    <citation type="submission" date="2016-08" db="EMBL/GenBank/DDBJ databases">
        <authorList>
            <person name="Seilhamer J.J."/>
        </authorList>
    </citation>
    <scope>NUCLEOTIDE SEQUENCE [LARGE SCALE GENOMIC DNA]</scope>
    <source>
        <strain evidence="1 2">KCTC 42603</strain>
    </source>
</reference>
<comment type="caution">
    <text evidence="1">The sequence shown here is derived from an EMBL/GenBank/DDBJ whole genome shotgun (WGS) entry which is preliminary data.</text>
</comment>
<protein>
    <submittedName>
        <fullName evidence="1">Uncharacterized protein</fullName>
    </submittedName>
</protein>
<dbReference type="STRING" id="1656094.BFC18_06480"/>
<proteinExistence type="predicted"/>
<organism evidence="1 2">
    <name type="scientific">Alteromonas confluentis</name>
    <dbReference type="NCBI Taxonomy" id="1656094"/>
    <lineage>
        <taxon>Bacteria</taxon>
        <taxon>Pseudomonadati</taxon>
        <taxon>Pseudomonadota</taxon>
        <taxon>Gammaproteobacteria</taxon>
        <taxon>Alteromonadales</taxon>
        <taxon>Alteromonadaceae</taxon>
        <taxon>Alteromonas/Salinimonas group</taxon>
        <taxon>Alteromonas</taxon>
    </lineage>
</organism>
<evidence type="ECO:0000313" key="1">
    <source>
        <dbReference type="EMBL" id="OFC71796.1"/>
    </source>
</evidence>
<accession>A0A1E7ZE62</accession>
<name>A0A1E7ZE62_9ALTE</name>
<dbReference type="RefSeq" id="WP_070124136.1">
    <property type="nucleotide sequence ID" value="NZ_MDHN01000010.1"/>
</dbReference>
<dbReference type="AlphaFoldDB" id="A0A1E7ZE62"/>
<gene>
    <name evidence="1" type="ORF">BFC18_06480</name>
</gene>
<evidence type="ECO:0000313" key="2">
    <source>
        <dbReference type="Proteomes" id="UP000175691"/>
    </source>
</evidence>
<dbReference type="EMBL" id="MDHN01000010">
    <property type="protein sequence ID" value="OFC71796.1"/>
    <property type="molecule type" value="Genomic_DNA"/>
</dbReference>
<sequence length="65" mass="7187">MKNIHILDELDTLVTCQEVLAELVGEIPEGVCQTKKLAILMGYLSDQQRKLSTQLGNQSRLSSVS</sequence>